<dbReference type="RefSeq" id="WP_243554129.1">
    <property type="nucleotide sequence ID" value="NZ_CP094528.1"/>
</dbReference>
<keyword evidence="3" id="KW-1185">Reference proteome</keyword>
<dbReference type="EMBL" id="CP094528">
    <property type="protein sequence ID" value="UOE43165.1"/>
    <property type="molecule type" value="Genomic_DNA"/>
</dbReference>
<dbReference type="Pfam" id="PF08808">
    <property type="entry name" value="RES"/>
    <property type="match status" value="1"/>
</dbReference>
<evidence type="ECO:0000313" key="3">
    <source>
        <dbReference type="Proteomes" id="UP000832097"/>
    </source>
</evidence>
<evidence type="ECO:0000259" key="1">
    <source>
        <dbReference type="Pfam" id="PF08808"/>
    </source>
</evidence>
<feature type="domain" description="RES" evidence="1">
    <location>
        <begin position="15"/>
        <end position="205"/>
    </location>
</feature>
<accession>A0ABY4C319</accession>
<dbReference type="Proteomes" id="UP000832097">
    <property type="component" value="Chromosome"/>
</dbReference>
<protein>
    <submittedName>
        <fullName evidence="2">RES domain-containing protein</fullName>
    </submittedName>
</protein>
<gene>
    <name evidence="2" type="ORF">MTO99_13335</name>
</gene>
<organism evidence="2 3">
    <name type="scientific">Agromyces larvae</name>
    <dbReference type="NCBI Taxonomy" id="2929802"/>
    <lineage>
        <taxon>Bacteria</taxon>
        <taxon>Bacillati</taxon>
        <taxon>Actinomycetota</taxon>
        <taxon>Actinomycetes</taxon>
        <taxon>Micrococcales</taxon>
        <taxon>Microbacteriaceae</taxon>
        <taxon>Agromyces</taxon>
    </lineage>
</organism>
<proteinExistence type="predicted"/>
<sequence length="239" mass="26985">MSVPDLEVTDEPADVWHVGRSPDPWGWAPWKYAGDAGRFNGRWDDELGEFRTIYTADSLLGCFLELLAHFRPSTPVLAALDEIEDDDGTIAAFGEAGVGVVGYSWLDGREYGSASQTGRYCFITHSRTVAALQRHYPFGRHGIAAIDVDAALLKDAHDRVLTRSIARWVYDLRDDDRREVVDGIEFRSRHGDDIHVWAIFERSRDDSRSHHLNTTSEPEPVTDALPELVEAMRRFGLSW</sequence>
<reference evidence="2 3" key="1">
    <citation type="submission" date="2022-03" db="EMBL/GenBank/DDBJ databases">
        <title>Mucilaginibacter sp. isolated from the gut of Protaetia brevitarsis seulensis larvae.</title>
        <authorList>
            <person name="Won M."/>
            <person name="Kim S.-J."/>
            <person name="Kwon S.-W."/>
        </authorList>
    </citation>
    <scope>NUCLEOTIDE SEQUENCE [LARGE SCALE GENOMIC DNA]</scope>
    <source>
        <strain evidence="2 3">CFWR-12</strain>
    </source>
</reference>
<name>A0ABY4C319_9MICO</name>
<evidence type="ECO:0000313" key="2">
    <source>
        <dbReference type="EMBL" id="UOE43165.1"/>
    </source>
</evidence>
<dbReference type="InterPro" id="IPR014914">
    <property type="entry name" value="RES_dom"/>
</dbReference>